<dbReference type="InterPro" id="IPR007450">
    <property type="entry name" value="BamE_dom"/>
</dbReference>
<evidence type="ECO:0000313" key="7">
    <source>
        <dbReference type="Proteomes" id="UP000199150"/>
    </source>
</evidence>
<feature type="chain" id="PRO_5011585161" evidence="4">
    <location>
        <begin position="27"/>
        <end position="164"/>
    </location>
</feature>
<evidence type="ECO:0000256" key="4">
    <source>
        <dbReference type="SAM" id="SignalP"/>
    </source>
</evidence>
<organism evidence="6 7">
    <name type="scientific">Asticcacaulis taihuensis</name>
    <dbReference type="NCBI Taxonomy" id="260084"/>
    <lineage>
        <taxon>Bacteria</taxon>
        <taxon>Pseudomonadati</taxon>
        <taxon>Pseudomonadota</taxon>
        <taxon>Alphaproteobacteria</taxon>
        <taxon>Caulobacterales</taxon>
        <taxon>Caulobacteraceae</taxon>
        <taxon>Asticcacaulis</taxon>
    </lineage>
</organism>
<dbReference type="AlphaFoldDB" id="A0A1G4PP04"/>
<keyword evidence="1 4" id="KW-0732">Signal</keyword>
<feature type="region of interest" description="Disordered" evidence="3">
    <location>
        <begin position="143"/>
        <end position="164"/>
    </location>
</feature>
<dbReference type="Pfam" id="PF04355">
    <property type="entry name" value="BamE"/>
    <property type="match status" value="1"/>
</dbReference>
<gene>
    <name evidence="6" type="ORF">SAMN02927928_0534</name>
</gene>
<evidence type="ECO:0000259" key="5">
    <source>
        <dbReference type="Pfam" id="PF04355"/>
    </source>
</evidence>
<feature type="signal peptide" evidence="4">
    <location>
        <begin position="1"/>
        <end position="26"/>
    </location>
</feature>
<dbReference type="Proteomes" id="UP000199150">
    <property type="component" value="Unassembled WGS sequence"/>
</dbReference>
<dbReference type="Gene3D" id="3.30.1450.10">
    <property type="match status" value="1"/>
</dbReference>
<evidence type="ECO:0000256" key="2">
    <source>
        <dbReference type="ARBA" id="ARBA00023136"/>
    </source>
</evidence>
<protein>
    <submittedName>
        <fullName evidence="6">Beta-barrel assembly machine subunit BamE</fullName>
    </submittedName>
</protein>
<proteinExistence type="predicted"/>
<dbReference type="OrthoDB" id="7203955at2"/>
<reference evidence="7" key="1">
    <citation type="submission" date="2016-10" db="EMBL/GenBank/DDBJ databases">
        <authorList>
            <person name="Varghese N."/>
            <person name="Submissions S."/>
        </authorList>
    </citation>
    <scope>NUCLEOTIDE SEQUENCE [LARGE SCALE GENOMIC DNA]</scope>
    <source>
        <strain evidence="7">CGMCC 1.3431</strain>
    </source>
</reference>
<dbReference type="GO" id="GO:0019867">
    <property type="term" value="C:outer membrane"/>
    <property type="evidence" value="ECO:0007669"/>
    <property type="project" value="InterPro"/>
</dbReference>
<dbReference type="STRING" id="260084.SAMN02927928_0534"/>
<dbReference type="PROSITE" id="PS51257">
    <property type="entry name" value="PROKAR_LIPOPROTEIN"/>
    <property type="match status" value="1"/>
</dbReference>
<name>A0A1G4PP04_9CAUL</name>
<keyword evidence="7" id="KW-1185">Reference proteome</keyword>
<dbReference type="InterPro" id="IPR037873">
    <property type="entry name" value="BamE-like"/>
</dbReference>
<dbReference type="RefSeq" id="WP_090643325.1">
    <property type="nucleotide sequence ID" value="NZ_CBCRYE010000001.1"/>
</dbReference>
<evidence type="ECO:0000256" key="3">
    <source>
        <dbReference type="SAM" id="MobiDB-lite"/>
    </source>
</evidence>
<evidence type="ECO:0000256" key="1">
    <source>
        <dbReference type="ARBA" id="ARBA00022729"/>
    </source>
</evidence>
<feature type="domain" description="Outer membrane protein assembly factor BamE" evidence="5">
    <location>
        <begin position="44"/>
        <end position="102"/>
    </location>
</feature>
<accession>A0A1G4PP04</accession>
<sequence>MRLLSFKTSSALVAASALALLGTACAPTMTHHGYLAHEAKPSVDIKVGDSQATVLDKLGAPSQTSVYKPSEWYYIDQVSMKMTYKQPRVTARSVTVVDFDPSTQTVATVKTLSLADGRVLTPNPNKTPTRGRSLTALEQVLGTVGHQRLDNSQDTNPGNNRRRD</sequence>
<dbReference type="EMBL" id="FMTS01000001">
    <property type="protein sequence ID" value="SCW33901.1"/>
    <property type="molecule type" value="Genomic_DNA"/>
</dbReference>
<feature type="compositionally biased region" description="Polar residues" evidence="3">
    <location>
        <begin position="150"/>
        <end position="164"/>
    </location>
</feature>
<evidence type="ECO:0000313" key="6">
    <source>
        <dbReference type="EMBL" id="SCW33901.1"/>
    </source>
</evidence>
<keyword evidence="2" id="KW-0472">Membrane</keyword>